<dbReference type="EMBL" id="JAWWNJ010000013">
    <property type="protein sequence ID" value="KAK7042719.1"/>
    <property type="molecule type" value="Genomic_DNA"/>
</dbReference>
<reference evidence="1 2" key="1">
    <citation type="journal article" date="2024" name="J Genomics">
        <title>Draft genome sequencing and assembly of Favolaschia claudopus CIRM-BRFM 2984 isolated from oak limbs.</title>
        <authorList>
            <person name="Navarro D."/>
            <person name="Drula E."/>
            <person name="Chaduli D."/>
            <person name="Cazenave R."/>
            <person name="Ahrendt S."/>
            <person name="Wang J."/>
            <person name="Lipzen A."/>
            <person name="Daum C."/>
            <person name="Barry K."/>
            <person name="Grigoriev I.V."/>
            <person name="Favel A."/>
            <person name="Rosso M.N."/>
            <person name="Martin F."/>
        </authorList>
    </citation>
    <scope>NUCLEOTIDE SEQUENCE [LARGE SCALE GENOMIC DNA]</scope>
    <source>
        <strain evidence="1 2">CIRM-BRFM 2984</strain>
    </source>
</reference>
<keyword evidence="2" id="KW-1185">Reference proteome</keyword>
<comment type="caution">
    <text evidence="1">The sequence shown here is derived from an EMBL/GenBank/DDBJ whole genome shotgun (WGS) entry which is preliminary data.</text>
</comment>
<dbReference type="Proteomes" id="UP001362999">
    <property type="component" value="Unassembled WGS sequence"/>
</dbReference>
<gene>
    <name evidence="1" type="ORF">R3P38DRAFT_324270</name>
</gene>
<name>A0AAW0CSF4_9AGAR</name>
<accession>A0AAW0CSF4</accession>
<organism evidence="1 2">
    <name type="scientific">Favolaschia claudopus</name>
    <dbReference type="NCBI Taxonomy" id="2862362"/>
    <lineage>
        <taxon>Eukaryota</taxon>
        <taxon>Fungi</taxon>
        <taxon>Dikarya</taxon>
        <taxon>Basidiomycota</taxon>
        <taxon>Agaricomycotina</taxon>
        <taxon>Agaricomycetes</taxon>
        <taxon>Agaricomycetidae</taxon>
        <taxon>Agaricales</taxon>
        <taxon>Marasmiineae</taxon>
        <taxon>Mycenaceae</taxon>
        <taxon>Favolaschia</taxon>
    </lineage>
</organism>
<evidence type="ECO:0000313" key="2">
    <source>
        <dbReference type="Proteomes" id="UP001362999"/>
    </source>
</evidence>
<dbReference type="AlphaFoldDB" id="A0AAW0CSF4"/>
<proteinExistence type="predicted"/>
<protein>
    <submittedName>
        <fullName evidence="1">Uncharacterized protein</fullName>
    </submittedName>
</protein>
<evidence type="ECO:0000313" key="1">
    <source>
        <dbReference type="EMBL" id="KAK7042719.1"/>
    </source>
</evidence>
<sequence>MALDIRSRRQRAVLMTLLVETSNEVRGGSRFPFSCSSSHPRFAFAHRFSGRDVSSRIERLDTSTTTPGPSTTSSPFPLSLRVLAPALGSCPACSILLPAFRVYAEKGGGEGWTWMVSWRRSREEVWRRWRSWVGYLNLEAGVLARFSPAGRTSCAKNSIRQPSPSSTPAHRTRRHIPVDVYFSCSSRRCCDLAGRSVSSFHQPTTDVRNLLRHCSYPYSISFCSRNSSFSAYHPLDGIIA</sequence>